<sequence length="68" mass="8102">LHQVVQHWRCCNADFHVHVLHQDFVLLDGQAWLAYPHSNLRLTRVCHKQDPARYTVQHIVHDTMPHCE</sequence>
<dbReference type="Proteomes" id="UP000799766">
    <property type="component" value="Unassembled WGS sequence"/>
</dbReference>
<dbReference type="AlphaFoldDB" id="A0A6A6NTX3"/>
<protein>
    <submittedName>
        <fullName evidence="1">Uncharacterized protein</fullName>
    </submittedName>
</protein>
<evidence type="ECO:0000313" key="2">
    <source>
        <dbReference type="Proteomes" id="UP000799766"/>
    </source>
</evidence>
<organism evidence="1 2">
    <name type="scientific">Lineolata rhizophorae</name>
    <dbReference type="NCBI Taxonomy" id="578093"/>
    <lineage>
        <taxon>Eukaryota</taxon>
        <taxon>Fungi</taxon>
        <taxon>Dikarya</taxon>
        <taxon>Ascomycota</taxon>
        <taxon>Pezizomycotina</taxon>
        <taxon>Dothideomycetes</taxon>
        <taxon>Dothideomycetes incertae sedis</taxon>
        <taxon>Lineolatales</taxon>
        <taxon>Lineolataceae</taxon>
        <taxon>Lineolata</taxon>
    </lineage>
</organism>
<proteinExistence type="predicted"/>
<gene>
    <name evidence="1" type="ORF">BDY21DRAFT_351529</name>
</gene>
<name>A0A6A6NTX3_9PEZI</name>
<evidence type="ECO:0000313" key="1">
    <source>
        <dbReference type="EMBL" id="KAF2455201.1"/>
    </source>
</evidence>
<keyword evidence="2" id="KW-1185">Reference proteome</keyword>
<feature type="non-terminal residue" evidence="1">
    <location>
        <position position="1"/>
    </location>
</feature>
<reference evidence="1" key="1">
    <citation type="journal article" date="2020" name="Stud. Mycol.">
        <title>101 Dothideomycetes genomes: a test case for predicting lifestyles and emergence of pathogens.</title>
        <authorList>
            <person name="Haridas S."/>
            <person name="Albert R."/>
            <person name="Binder M."/>
            <person name="Bloem J."/>
            <person name="Labutti K."/>
            <person name="Salamov A."/>
            <person name="Andreopoulos B."/>
            <person name="Baker S."/>
            <person name="Barry K."/>
            <person name="Bills G."/>
            <person name="Bluhm B."/>
            <person name="Cannon C."/>
            <person name="Castanera R."/>
            <person name="Culley D."/>
            <person name="Daum C."/>
            <person name="Ezra D."/>
            <person name="Gonzalez J."/>
            <person name="Henrissat B."/>
            <person name="Kuo A."/>
            <person name="Liang C."/>
            <person name="Lipzen A."/>
            <person name="Lutzoni F."/>
            <person name="Magnuson J."/>
            <person name="Mondo S."/>
            <person name="Nolan M."/>
            <person name="Ohm R."/>
            <person name="Pangilinan J."/>
            <person name="Park H.-J."/>
            <person name="Ramirez L."/>
            <person name="Alfaro M."/>
            <person name="Sun H."/>
            <person name="Tritt A."/>
            <person name="Yoshinaga Y."/>
            <person name="Zwiers L.-H."/>
            <person name="Turgeon B."/>
            <person name="Goodwin S."/>
            <person name="Spatafora J."/>
            <person name="Crous P."/>
            <person name="Grigoriev I."/>
        </authorList>
    </citation>
    <scope>NUCLEOTIDE SEQUENCE</scope>
    <source>
        <strain evidence="1">ATCC 16933</strain>
    </source>
</reference>
<accession>A0A6A6NTX3</accession>
<dbReference type="EMBL" id="MU001688">
    <property type="protein sequence ID" value="KAF2455201.1"/>
    <property type="molecule type" value="Genomic_DNA"/>
</dbReference>